<name>A0A9P7ZL78_9HYPO</name>
<dbReference type="InterPro" id="IPR050493">
    <property type="entry name" value="FAD-dep_Monooxygenase_BioMet"/>
</dbReference>
<proteinExistence type="inferred from homology"/>
<dbReference type="SUPFAM" id="SSF51905">
    <property type="entry name" value="FAD/NAD(P)-binding domain"/>
    <property type="match status" value="1"/>
</dbReference>
<keyword evidence="3" id="KW-0274">FAD</keyword>
<organism evidence="8 9">
    <name type="scientific">Emericellopsis atlantica</name>
    <dbReference type="NCBI Taxonomy" id="2614577"/>
    <lineage>
        <taxon>Eukaryota</taxon>
        <taxon>Fungi</taxon>
        <taxon>Dikarya</taxon>
        <taxon>Ascomycota</taxon>
        <taxon>Pezizomycotina</taxon>
        <taxon>Sordariomycetes</taxon>
        <taxon>Hypocreomycetidae</taxon>
        <taxon>Hypocreales</taxon>
        <taxon>Bionectriaceae</taxon>
        <taxon>Emericellopsis</taxon>
    </lineage>
</organism>
<dbReference type="RefSeq" id="XP_046117685.1">
    <property type="nucleotide sequence ID" value="XM_046266033.1"/>
</dbReference>
<keyword evidence="5" id="KW-0503">Monooxygenase</keyword>
<reference evidence="8" key="1">
    <citation type="journal article" date="2021" name="IMA Fungus">
        <title>Genomic characterization of three marine fungi, including Emericellopsis atlantica sp. nov. with signatures of a generalist lifestyle and marine biomass degradation.</title>
        <authorList>
            <person name="Hagestad O.C."/>
            <person name="Hou L."/>
            <person name="Andersen J.H."/>
            <person name="Hansen E.H."/>
            <person name="Altermark B."/>
            <person name="Li C."/>
            <person name="Kuhnert E."/>
            <person name="Cox R.J."/>
            <person name="Crous P.W."/>
            <person name="Spatafora J.W."/>
            <person name="Lail K."/>
            <person name="Amirebrahimi M."/>
            <person name="Lipzen A."/>
            <person name="Pangilinan J."/>
            <person name="Andreopoulos W."/>
            <person name="Hayes R.D."/>
            <person name="Ng V."/>
            <person name="Grigoriev I.V."/>
            <person name="Jackson S.A."/>
            <person name="Sutton T.D.S."/>
            <person name="Dobson A.D.W."/>
            <person name="Rama T."/>
        </authorList>
    </citation>
    <scope>NUCLEOTIDE SEQUENCE</scope>
    <source>
        <strain evidence="8">TS7</strain>
    </source>
</reference>
<dbReference type="GO" id="GO:0004497">
    <property type="term" value="F:monooxygenase activity"/>
    <property type="evidence" value="ECO:0007669"/>
    <property type="project" value="UniProtKB-KW"/>
</dbReference>
<dbReference type="AlphaFoldDB" id="A0A9P7ZL78"/>
<protein>
    <submittedName>
        <fullName evidence="8">Kynurenine 3-monooxygenase</fullName>
    </submittedName>
</protein>
<dbReference type="OrthoDB" id="16820at2759"/>
<dbReference type="PANTHER" id="PTHR13789">
    <property type="entry name" value="MONOOXYGENASE"/>
    <property type="match status" value="1"/>
</dbReference>
<dbReference type="Pfam" id="PF01494">
    <property type="entry name" value="FAD_binding_3"/>
    <property type="match status" value="1"/>
</dbReference>
<evidence type="ECO:0000259" key="7">
    <source>
        <dbReference type="Pfam" id="PF01494"/>
    </source>
</evidence>
<dbReference type="InterPro" id="IPR002938">
    <property type="entry name" value="FAD-bd"/>
</dbReference>
<evidence type="ECO:0000256" key="1">
    <source>
        <dbReference type="ARBA" id="ARBA00007992"/>
    </source>
</evidence>
<dbReference type="FunFam" id="3.50.50.60:FF:000156">
    <property type="entry name" value="Salicylate hydroxylase, putative"/>
    <property type="match status" value="1"/>
</dbReference>
<evidence type="ECO:0000256" key="3">
    <source>
        <dbReference type="ARBA" id="ARBA00022827"/>
    </source>
</evidence>
<dbReference type="EMBL" id="MU251256">
    <property type="protein sequence ID" value="KAG9253761.1"/>
    <property type="molecule type" value="Genomic_DNA"/>
</dbReference>
<dbReference type="PANTHER" id="PTHR13789:SF316">
    <property type="entry name" value="FAD-BINDING DOMAIN-CONTAINING PROTEIN"/>
    <property type="match status" value="1"/>
</dbReference>
<feature type="domain" description="FAD-binding" evidence="7">
    <location>
        <begin position="7"/>
        <end position="336"/>
    </location>
</feature>
<accession>A0A9P7ZL78</accession>
<keyword evidence="2" id="KW-0285">Flavoprotein</keyword>
<feature type="signal peptide" evidence="6">
    <location>
        <begin position="1"/>
        <end position="20"/>
    </location>
</feature>
<comment type="similarity">
    <text evidence="1">Belongs to the paxM FAD-dependent monooxygenase family.</text>
</comment>
<comment type="caution">
    <text evidence="8">The sequence shown here is derived from an EMBL/GenBank/DDBJ whole genome shotgun (WGS) entry which is preliminary data.</text>
</comment>
<keyword evidence="4" id="KW-0560">Oxidoreductase</keyword>
<dbReference type="GO" id="GO:0071949">
    <property type="term" value="F:FAD binding"/>
    <property type="evidence" value="ECO:0007669"/>
    <property type="project" value="InterPro"/>
</dbReference>
<evidence type="ECO:0000313" key="9">
    <source>
        <dbReference type="Proteomes" id="UP000887229"/>
    </source>
</evidence>
<gene>
    <name evidence="8" type="ORF">F5Z01DRAFT_687982</name>
</gene>
<dbReference type="GeneID" id="70296936"/>
<evidence type="ECO:0000313" key="8">
    <source>
        <dbReference type="EMBL" id="KAG9253761.1"/>
    </source>
</evidence>
<evidence type="ECO:0000256" key="6">
    <source>
        <dbReference type="SAM" id="SignalP"/>
    </source>
</evidence>
<dbReference type="Proteomes" id="UP000887229">
    <property type="component" value="Unassembled WGS sequence"/>
</dbReference>
<evidence type="ECO:0000256" key="2">
    <source>
        <dbReference type="ARBA" id="ARBA00022630"/>
    </source>
</evidence>
<keyword evidence="6" id="KW-0732">Signal</keyword>
<dbReference type="InterPro" id="IPR036188">
    <property type="entry name" value="FAD/NAD-bd_sf"/>
</dbReference>
<sequence length="406" mass="45161">MTQPLSIAIIGAGLSGLCLALALHQEQIPCVIYETRAEPLDIGGAIMLSPNALRILDQLGVYERLQPLGYNFDHLYFRTETDQLLDTFEFGGKDKFGYSGMRVYRFELIKVLLAMLSEVGIAPQYGKKFSHVVSEDESSVTWAFDDGSSSSASLLVGADGIHSRVRSYLHPDVSPTFTKMVGVSASVPTSQLGVGKDYTLPVTIMNRKHGAFIAAPQRKDGSEMFIGKQCPFTEDLDRAGWDRVLNDKQWCIDFLRKGQEDYPPIVASAVSRLEMDKINLWPFYVIPKLASWMSSKGRVVILGDAAHAIPPTAGQGVNQAFEDVYTFSRVMARFQRSLKGVASMVLRRWQEKRQLRVDGVLALNATINKRRLPSALEDPMAAEGFDLGWLYNIEYEEFVEEITGSA</sequence>
<keyword evidence="9" id="KW-1185">Reference proteome</keyword>
<dbReference type="PRINTS" id="PR00420">
    <property type="entry name" value="RNGMNOXGNASE"/>
</dbReference>
<feature type="chain" id="PRO_5040450473" evidence="6">
    <location>
        <begin position="21"/>
        <end position="406"/>
    </location>
</feature>
<evidence type="ECO:0000256" key="4">
    <source>
        <dbReference type="ARBA" id="ARBA00023002"/>
    </source>
</evidence>
<dbReference type="Gene3D" id="3.50.50.60">
    <property type="entry name" value="FAD/NAD(P)-binding domain"/>
    <property type="match status" value="1"/>
</dbReference>
<evidence type="ECO:0000256" key="5">
    <source>
        <dbReference type="ARBA" id="ARBA00023033"/>
    </source>
</evidence>